<proteinExistence type="predicted"/>
<feature type="transmembrane region" description="Helical" evidence="1">
    <location>
        <begin position="52"/>
        <end position="71"/>
    </location>
</feature>
<organism evidence="2 3">
    <name type="scientific">Rosistilla carotiformis</name>
    <dbReference type="NCBI Taxonomy" id="2528017"/>
    <lineage>
        <taxon>Bacteria</taxon>
        <taxon>Pseudomonadati</taxon>
        <taxon>Planctomycetota</taxon>
        <taxon>Planctomycetia</taxon>
        <taxon>Pirellulales</taxon>
        <taxon>Pirellulaceae</taxon>
        <taxon>Rosistilla</taxon>
    </lineage>
</organism>
<evidence type="ECO:0000313" key="2">
    <source>
        <dbReference type="EMBL" id="QDV70145.1"/>
    </source>
</evidence>
<reference evidence="2 3" key="1">
    <citation type="submission" date="2019-02" db="EMBL/GenBank/DDBJ databases">
        <title>Deep-cultivation of Planctomycetes and their phenomic and genomic characterization uncovers novel biology.</title>
        <authorList>
            <person name="Wiegand S."/>
            <person name="Jogler M."/>
            <person name="Boedeker C."/>
            <person name="Pinto D."/>
            <person name="Vollmers J."/>
            <person name="Rivas-Marin E."/>
            <person name="Kohn T."/>
            <person name="Peeters S.H."/>
            <person name="Heuer A."/>
            <person name="Rast P."/>
            <person name="Oberbeckmann S."/>
            <person name="Bunk B."/>
            <person name="Jeske O."/>
            <person name="Meyerdierks A."/>
            <person name="Storesund J.E."/>
            <person name="Kallscheuer N."/>
            <person name="Luecker S."/>
            <person name="Lage O.M."/>
            <person name="Pohl T."/>
            <person name="Merkel B.J."/>
            <person name="Hornburger P."/>
            <person name="Mueller R.-W."/>
            <person name="Bruemmer F."/>
            <person name="Labrenz M."/>
            <person name="Spormann A.M."/>
            <person name="Op den Camp H."/>
            <person name="Overmann J."/>
            <person name="Amann R."/>
            <person name="Jetten M.S.M."/>
            <person name="Mascher T."/>
            <person name="Medema M.H."/>
            <person name="Devos D.P."/>
            <person name="Kaster A.-K."/>
            <person name="Ovreas L."/>
            <person name="Rohde M."/>
            <person name="Galperin M.Y."/>
            <person name="Jogler C."/>
        </authorList>
    </citation>
    <scope>NUCLEOTIDE SEQUENCE [LARGE SCALE GENOMIC DNA]</scope>
    <source>
        <strain evidence="2 3">Poly24</strain>
    </source>
</reference>
<accession>A0A518JX86</accession>
<gene>
    <name evidence="2" type="ORF">Poly24_38640</name>
</gene>
<dbReference type="KEGG" id="rcf:Poly24_38640"/>
<dbReference type="AlphaFoldDB" id="A0A518JX86"/>
<dbReference type="Proteomes" id="UP000315082">
    <property type="component" value="Chromosome"/>
</dbReference>
<keyword evidence="1" id="KW-0472">Membrane</keyword>
<sequence length="125" mass="13243">MLKPQAFGVVCVVVCVGTGGVVSVRRVIQSGGLGALPPPSNRKKGYGMGPRNVFSLWLIASVGMVGVSQIANGDRDSQRVSVFVVRRETGHAGFPMRLPGRVEWGGQTFGLGPREPTLRGRRLSG</sequence>
<evidence type="ECO:0000313" key="3">
    <source>
        <dbReference type="Proteomes" id="UP000315082"/>
    </source>
</evidence>
<evidence type="ECO:0000256" key="1">
    <source>
        <dbReference type="SAM" id="Phobius"/>
    </source>
</evidence>
<keyword evidence="3" id="KW-1185">Reference proteome</keyword>
<name>A0A518JX86_9BACT</name>
<protein>
    <submittedName>
        <fullName evidence="2">Uncharacterized protein</fullName>
    </submittedName>
</protein>
<keyword evidence="1" id="KW-0812">Transmembrane</keyword>
<keyword evidence="1" id="KW-1133">Transmembrane helix</keyword>
<dbReference type="EMBL" id="CP036348">
    <property type="protein sequence ID" value="QDV70145.1"/>
    <property type="molecule type" value="Genomic_DNA"/>
</dbReference>
<feature type="transmembrane region" description="Helical" evidence="1">
    <location>
        <begin position="6"/>
        <end position="24"/>
    </location>
</feature>